<feature type="compositionally biased region" description="Gly residues" evidence="1">
    <location>
        <begin position="248"/>
        <end position="264"/>
    </location>
</feature>
<feature type="domain" description="Xrn1 helical" evidence="2">
    <location>
        <begin position="1"/>
        <end position="65"/>
    </location>
</feature>
<feature type="region of interest" description="Disordered" evidence="1">
    <location>
        <begin position="68"/>
        <end position="111"/>
    </location>
</feature>
<dbReference type="InterPro" id="IPR041412">
    <property type="entry name" value="Xrn1_helical"/>
</dbReference>
<feature type="compositionally biased region" description="Basic and acidic residues" evidence="1">
    <location>
        <begin position="130"/>
        <end position="143"/>
    </location>
</feature>
<evidence type="ECO:0000313" key="3">
    <source>
        <dbReference type="EMBL" id="GEU37307.1"/>
    </source>
</evidence>
<comment type="caution">
    <text evidence="3">The sequence shown here is derived from an EMBL/GenBank/DDBJ whole genome shotgun (WGS) entry which is preliminary data.</text>
</comment>
<evidence type="ECO:0000256" key="1">
    <source>
        <dbReference type="SAM" id="MobiDB-lite"/>
    </source>
</evidence>
<feature type="compositionally biased region" description="Low complexity" evidence="1">
    <location>
        <begin position="207"/>
        <end position="225"/>
    </location>
</feature>
<proteinExistence type="predicted"/>
<sequence>MNGYLSLCGGDPCPPVFSSPVVGMDDIMDNQVICAIYRLPDYHNHISRPPVGVKIPKKTVTVDDLQPEPALWHEDTGRKPWENGRNGNRPYNNNNHHNHSHTQNPHGATSGRQLGEAAHRLVTNSLQVKPDRNNHHQAYDPHAHHGPPPPYQPYQNSNRPYNQPPRSGYPPHNYDWSYNQPYASDTNYNNRSNPQTHGYQHGYAPRGPHQGQQQYYPQQGGAYNNSGGGYGYNNGAANNQGGWAPRGNQGGGRGPSRPQHGGGNQFSVLNRDGANRRHHQR</sequence>
<dbReference type="EMBL" id="BKCJ010000914">
    <property type="protein sequence ID" value="GEU37307.1"/>
    <property type="molecule type" value="Genomic_DNA"/>
</dbReference>
<dbReference type="AlphaFoldDB" id="A0A6L2JL44"/>
<feature type="region of interest" description="Disordered" evidence="1">
    <location>
        <begin position="130"/>
        <end position="281"/>
    </location>
</feature>
<gene>
    <name evidence="3" type="ORF">Tci_009285</name>
</gene>
<organism evidence="3">
    <name type="scientific">Tanacetum cinerariifolium</name>
    <name type="common">Dalmatian daisy</name>
    <name type="synonym">Chrysanthemum cinerariifolium</name>
    <dbReference type="NCBI Taxonomy" id="118510"/>
    <lineage>
        <taxon>Eukaryota</taxon>
        <taxon>Viridiplantae</taxon>
        <taxon>Streptophyta</taxon>
        <taxon>Embryophyta</taxon>
        <taxon>Tracheophyta</taxon>
        <taxon>Spermatophyta</taxon>
        <taxon>Magnoliopsida</taxon>
        <taxon>eudicotyledons</taxon>
        <taxon>Gunneridae</taxon>
        <taxon>Pentapetalae</taxon>
        <taxon>asterids</taxon>
        <taxon>campanulids</taxon>
        <taxon>Asterales</taxon>
        <taxon>Asteraceae</taxon>
        <taxon>Asteroideae</taxon>
        <taxon>Anthemideae</taxon>
        <taxon>Anthemidinae</taxon>
        <taxon>Tanacetum</taxon>
    </lineage>
</organism>
<evidence type="ECO:0000259" key="2">
    <source>
        <dbReference type="Pfam" id="PF17846"/>
    </source>
</evidence>
<feature type="compositionally biased region" description="Basic and acidic residues" evidence="1">
    <location>
        <begin position="71"/>
        <end position="82"/>
    </location>
</feature>
<feature type="compositionally biased region" description="Low complexity" evidence="1">
    <location>
        <begin position="153"/>
        <end position="166"/>
    </location>
</feature>
<accession>A0A6L2JL44</accession>
<reference evidence="3" key="1">
    <citation type="journal article" date="2019" name="Sci. Rep.">
        <title>Draft genome of Tanacetum cinerariifolium, the natural source of mosquito coil.</title>
        <authorList>
            <person name="Yamashiro T."/>
            <person name="Shiraishi A."/>
            <person name="Satake H."/>
            <person name="Nakayama K."/>
        </authorList>
    </citation>
    <scope>NUCLEOTIDE SEQUENCE</scope>
</reference>
<protein>
    <submittedName>
        <fullName evidence="3">5'-3' exoribonuclease 3</fullName>
    </submittedName>
</protein>
<feature type="compositionally biased region" description="Polar residues" evidence="1">
    <location>
        <begin position="176"/>
        <end position="198"/>
    </location>
</feature>
<dbReference type="Pfam" id="PF17846">
    <property type="entry name" value="XRN_M"/>
    <property type="match status" value="1"/>
</dbReference>
<feature type="compositionally biased region" description="Low complexity" evidence="1">
    <location>
        <begin position="233"/>
        <end position="242"/>
    </location>
</feature>
<feature type="compositionally biased region" description="Low complexity" evidence="1">
    <location>
        <begin position="83"/>
        <end position="106"/>
    </location>
</feature>
<name>A0A6L2JL44_TANCI</name>